<evidence type="ECO:0000313" key="1">
    <source>
        <dbReference type="EMBL" id="ANI81441.2"/>
    </source>
</evidence>
<gene>
    <name evidence="1" type="ORF">AWR26_04475</name>
</gene>
<organism evidence="1 2">
    <name type="scientific">Kosakonia oryzae</name>
    <dbReference type="NCBI Taxonomy" id="497725"/>
    <lineage>
        <taxon>Bacteria</taxon>
        <taxon>Pseudomonadati</taxon>
        <taxon>Pseudomonadota</taxon>
        <taxon>Gammaproteobacteria</taxon>
        <taxon>Enterobacterales</taxon>
        <taxon>Enterobacteriaceae</taxon>
        <taxon>Kosakonia</taxon>
    </lineage>
</organism>
<dbReference type="EMBL" id="CP014007">
    <property type="protein sequence ID" value="ANI81441.2"/>
    <property type="molecule type" value="Genomic_DNA"/>
</dbReference>
<proteinExistence type="predicted"/>
<evidence type="ECO:0000313" key="2">
    <source>
        <dbReference type="Proteomes" id="UP000078227"/>
    </source>
</evidence>
<reference evidence="1 2" key="1">
    <citation type="submission" date="2021-03" db="EMBL/GenBank/DDBJ databases">
        <authorList>
            <person name="Li Y."/>
            <person name="Li S."/>
            <person name="Chen M."/>
            <person name="Peng G."/>
            <person name="Tan Z."/>
            <person name="An Q."/>
        </authorList>
    </citation>
    <scope>NUCLEOTIDE SEQUENCE [LARGE SCALE GENOMIC DNA]</scope>
    <source>
        <strain evidence="1 2">Ola 51</strain>
    </source>
</reference>
<keyword evidence="2" id="KW-1185">Reference proteome</keyword>
<sequence>MMTTDSHKFKNRVLNYQNIVSICVIADALYKKIPAVTQDLKGRKSQAKADFDFKQEKR</sequence>
<name>A0ABN4Q7H2_9ENTR</name>
<evidence type="ECO:0008006" key="3">
    <source>
        <dbReference type="Google" id="ProtNLM"/>
    </source>
</evidence>
<dbReference type="Proteomes" id="UP000078227">
    <property type="component" value="Chromosome"/>
</dbReference>
<accession>A0ABN4Q7H2</accession>
<dbReference type="RefSeq" id="WP_156525206.1">
    <property type="nucleotide sequence ID" value="NZ_CP014007.2"/>
</dbReference>
<protein>
    <recommendedName>
        <fullName evidence="3">Transposase</fullName>
    </recommendedName>
</protein>